<dbReference type="InterPro" id="IPR002092">
    <property type="entry name" value="DNA-dir_Rpol_phage-type"/>
</dbReference>
<dbReference type="GO" id="GO:0003677">
    <property type="term" value="F:DNA binding"/>
    <property type="evidence" value="ECO:0007669"/>
    <property type="project" value="InterPro"/>
</dbReference>
<organism evidence="9 10">
    <name type="scientific">Tardibacter chloracetimidivorans</name>
    <dbReference type="NCBI Taxonomy" id="1921510"/>
    <lineage>
        <taxon>Bacteria</taxon>
        <taxon>Pseudomonadati</taxon>
        <taxon>Pseudomonadota</taxon>
        <taxon>Alphaproteobacteria</taxon>
        <taxon>Sphingomonadales</taxon>
        <taxon>Sphingomonadaceae</taxon>
        <taxon>Tardibacter</taxon>
    </lineage>
</organism>
<evidence type="ECO:0000313" key="9">
    <source>
        <dbReference type="EMBL" id="API58565.1"/>
    </source>
</evidence>
<dbReference type="OrthoDB" id="5465434at2"/>
<dbReference type="Pfam" id="PF14700">
    <property type="entry name" value="RPOL_N"/>
    <property type="match status" value="1"/>
</dbReference>
<dbReference type="PROSITE" id="PS00900">
    <property type="entry name" value="RNA_POL_PHAGE_1"/>
    <property type="match status" value="1"/>
</dbReference>
<evidence type="ECO:0000256" key="7">
    <source>
        <dbReference type="ARBA" id="ARBA00048552"/>
    </source>
</evidence>
<dbReference type="STRING" id="1921510.BSL82_03925"/>
<keyword evidence="5" id="KW-0548">Nucleotidyltransferase</keyword>
<dbReference type="InterPro" id="IPR029262">
    <property type="entry name" value="RPOL_N"/>
</dbReference>
<feature type="domain" description="DNA-directed RNA polymerase N-terminal" evidence="8">
    <location>
        <begin position="8"/>
        <end position="290"/>
    </location>
</feature>
<dbReference type="GO" id="GO:0000428">
    <property type="term" value="C:DNA-directed RNA polymerase complex"/>
    <property type="evidence" value="ECO:0007669"/>
    <property type="project" value="UniProtKB-KW"/>
</dbReference>
<dbReference type="SUPFAM" id="SSF56672">
    <property type="entry name" value="DNA/RNA polymerases"/>
    <property type="match status" value="1"/>
</dbReference>
<proteinExistence type="inferred from homology"/>
<evidence type="ECO:0000256" key="2">
    <source>
        <dbReference type="ARBA" id="ARBA00012418"/>
    </source>
</evidence>
<dbReference type="RefSeq" id="WP_072596132.1">
    <property type="nucleotide sequence ID" value="NZ_CP018221.1"/>
</dbReference>
<gene>
    <name evidence="9" type="ORF">BSL82_03925</name>
</gene>
<dbReference type="PANTHER" id="PTHR10102:SF0">
    <property type="entry name" value="DNA-DIRECTED RNA POLYMERASE, MITOCHONDRIAL"/>
    <property type="match status" value="1"/>
</dbReference>
<dbReference type="InterPro" id="IPR037159">
    <property type="entry name" value="RNA_POL_N_sf"/>
</dbReference>
<dbReference type="GO" id="GO:0003899">
    <property type="term" value="F:DNA-directed RNA polymerase activity"/>
    <property type="evidence" value="ECO:0007669"/>
    <property type="project" value="UniProtKB-EC"/>
</dbReference>
<accession>A0A1L3ZSG7</accession>
<dbReference type="EC" id="2.7.7.6" evidence="2"/>
<evidence type="ECO:0000313" key="10">
    <source>
        <dbReference type="Proteomes" id="UP000182063"/>
    </source>
</evidence>
<dbReference type="Pfam" id="PF00940">
    <property type="entry name" value="RNA_pol"/>
    <property type="match status" value="1"/>
</dbReference>
<evidence type="ECO:0000256" key="6">
    <source>
        <dbReference type="ARBA" id="ARBA00023163"/>
    </source>
</evidence>
<evidence type="ECO:0000256" key="4">
    <source>
        <dbReference type="ARBA" id="ARBA00022679"/>
    </source>
</evidence>
<dbReference type="Gene3D" id="1.10.287.280">
    <property type="match status" value="1"/>
</dbReference>
<keyword evidence="6" id="KW-0804">Transcription</keyword>
<keyword evidence="3" id="KW-0240">DNA-directed RNA polymerase</keyword>
<dbReference type="EMBL" id="CP018221">
    <property type="protein sequence ID" value="API58565.1"/>
    <property type="molecule type" value="Genomic_DNA"/>
</dbReference>
<dbReference type="KEGG" id="sphj:BSL82_03925"/>
<reference evidence="10" key="1">
    <citation type="submission" date="2016-11" db="EMBL/GenBank/DDBJ databases">
        <title>Complete Genome Sequence of alachlor-degrading Sphingomonas sp. strain JJ-A5.</title>
        <authorList>
            <person name="Lee H."/>
            <person name="Ka J.-O."/>
        </authorList>
    </citation>
    <scope>NUCLEOTIDE SEQUENCE [LARGE SCALE GENOMIC DNA]</scope>
    <source>
        <strain evidence="10">JJ-A5</strain>
    </source>
</reference>
<comment type="catalytic activity">
    <reaction evidence="7">
        <text>RNA(n) + a ribonucleoside 5'-triphosphate = RNA(n+1) + diphosphate</text>
        <dbReference type="Rhea" id="RHEA:21248"/>
        <dbReference type="Rhea" id="RHEA-COMP:14527"/>
        <dbReference type="Rhea" id="RHEA-COMP:17342"/>
        <dbReference type="ChEBI" id="CHEBI:33019"/>
        <dbReference type="ChEBI" id="CHEBI:61557"/>
        <dbReference type="ChEBI" id="CHEBI:140395"/>
        <dbReference type="EC" id="2.7.7.6"/>
    </reaction>
</comment>
<name>A0A1L3ZSG7_9SPHN</name>
<evidence type="ECO:0000259" key="8">
    <source>
        <dbReference type="SMART" id="SM01311"/>
    </source>
</evidence>
<dbReference type="SMART" id="SM01311">
    <property type="entry name" value="RPOL_N"/>
    <property type="match status" value="1"/>
</dbReference>
<evidence type="ECO:0000256" key="1">
    <source>
        <dbReference type="ARBA" id="ARBA00009493"/>
    </source>
</evidence>
<dbReference type="PROSITE" id="PS00489">
    <property type="entry name" value="RNA_POL_PHAGE_2"/>
    <property type="match status" value="1"/>
</dbReference>
<keyword evidence="4" id="KW-0808">Transferase</keyword>
<evidence type="ECO:0000256" key="5">
    <source>
        <dbReference type="ARBA" id="ARBA00022695"/>
    </source>
</evidence>
<dbReference type="PANTHER" id="PTHR10102">
    <property type="entry name" value="DNA-DIRECTED RNA POLYMERASE, MITOCHONDRIAL"/>
    <property type="match status" value="1"/>
</dbReference>
<dbReference type="GO" id="GO:0006351">
    <property type="term" value="P:DNA-templated transcription"/>
    <property type="evidence" value="ECO:0007669"/>
    <property type="project" value="InterPro"/>
</dbReference>
<dbReference type="Gene3D" id="1.10.150.20">
    <property type="entry name" value="5' to 3' exonuclease, C-terminal subdomain"/>
    <property type="match status" value="1"/>
</dbReference>
<protein>
    <recommendedName>
        <fullName evidence="2">DNA-directed RNA polymerase</fullName>
        <ecNumber evidence="2">2.7.7.6</ecNumber>
    </recommendedName>
</protein>
<keyword evidence="10" id="KW-1185">Reference proteome</keyword>
<dbReference type="InterPro" id="IPR043502">
    <property type="entry name" value="DNA/RNA_pol_sf"/>
</dbReference>
<dbReference type="InterPro" id="IPR046950">
    <property type="entry name" value="DNA-dir_Rpol_C_phage-type"/>
</dbReference>
<dbReference type="Proteomes" id="UP000182063">
    <property type="component" value="Chromosome"/>
</dbReference>
<sequence length="867" mass="96481">MYLDDTRDVEFSLEDAALSLGAERYREAQERKAKREGFEKTDAVAKLIKGAIPLVAAGLRKWMEQAAVAKGRKSVAFKPLQLLDADLVAYVSLSRTFHHIAKGGNLQDICEDIGNNIMVELEGRAIMEKDKKAAKRYLALAEGEAKETANARRHGKIAEALGVQLKWPRDRKALTGGAVLGVLLIELKDIFLQVSIHPDKPKVVQLTEEAAELLNSMVDAAAWLRPLHQPMLTSPRPWVSFHTGCYEDVRLSKTVPLAKVKSSAHRQAISKAITEGKMDIVLEALNAIQETHYAIDTRVLEAVLWTRSVGARPSPSFPASSLPEMPPRASDEAWAAMTKRERIALARQHQNLRNIRQAAGVEGAVFAVDMDTAQFLAEQGGFYIPHNLDWRSRVYAVPYFNFQRADHMKALFQFAEGVPLGANGGDWLMIHLANCGDFGKASKKPFAERIAWVREHELEVLMYARDPQGTFLDDSELGGWSKADSPFCFLQACFEYDAWMQSGFSQDFVSHIPIAADGSCSGLQHYSAITRSYEEAHHVNLVPRDTVGDIYQLTAEAALPTLKIAADNGDVYAQRILEVGFGRSDVKRNVMTYFYGSGKFGMRDQHMKDTMQPLADEVALRKREQHPYEFDVQRTDKDTGEISLQADGGFNCAQVLAAHTYQAVVSVAPKADEAASWVQAVAAILAHESLSLTWTSPTGMPIIQRYSEYTSKVVNTWLYDRKVLVPTSTDKVDAAGNVLTRVTMLVREAPTKRINKKKMRSASSPNVIHSMDAAHLQLSVVRAKEQGIRHFAMIHDSFGTHAGNMDLFGRVIREAFIEMYEGYCPLQEIDRHARSVLSDEGIEKLPPIPTKGDLELSLIRQSLYAFA</sequence>
<dbReference type="AlphaFoldDB" id="A0A1L3ZSG7"/>
<evidence type="ECO:0000256" key="3">
    <source>
        <dbReference type="ARBA" id="ARBA00022478"/>
    </source>
</evidence>
<comment type="similarity">
    <text evidence="1">Belongs to the phage and mitochondrial RNA polymerase family.</text>
</comment>
<dbReference type="Gene3D" id="1.10.1320.10">
    <property type="entry name" value="DNA-directed RNA polymerase, N-terminal domain"/>
    <property type="match status" value="1"/>
</dbReference>